<evidence type="ECO:0000256" key="1">
    <source>
        <dbReference type="SAM" id="Phobius"/>
    </source>
</evidence>
<keyword evidence="1" id="KW-0812">Transmembrane</keyword>
<dbReference type="RefSeq" id="WP_247811097.1">
    <property type="nucleotide sequence ID" value="NZ_CP095855.1"/>
</dbReference>
<evidence type="ECO:0000313" key="2">
    <source>
        <dbReference type="EMBL" id="UPK68728.1"/>
    </source>
</evidence>
<keyword evidence="3" id="KW-1185">Reference proteome</keyword>
<feature type="transmembrane region" description="Helical" evidence="1">
    <location>
        <begin position="12"/>
        <end position="30"/>
    </location>
</feature>
<keyword evidence="1" id="KW-1133">Transmembrane helix</keyword>
<dbReference type="Proteomes" id="UP000830198">
    <property type="component" value="Chromosome"/>
</dbReference>
<reference evidence="2 3" key="1">
    <citation type="submission" date="2022-04" db="EMBL/GenBank/DDBJ databases">
        <title>The arsenic-methylating capacity of Chitinophaga filiformis YT5 during chitin decomposition.</title>
        <authorList>
            <person name="Chen G."/>
            <person name="Liang Y."/>
        </authorList>
    </citation>
    <scope>NUCLEOTIDE SEQUENCE [LARGE SCALE GENOMIC DNA]</scope>
    <source>
        <strain evidence="2 3">YT5</strain>
    </source>
</reference>
<keyword evidence="1" id="KW-0472">Membrane</keyword>
<gene>
    <name evidence="2" type="ORF">MYF79_27585</name>
</gene>
<proteinExistence type="predicted"/>
<organism evidence="2 3">
    <name type="scientific">Chitinophaga filiformis</name>
    <name type="common">Myxococcus filiformis</name>
    <name type="synonym">Flexibacter filiformis</name>
    <dbReference type="NCBI Taxonomy" id="104663"/>
    <lineage>
        <taxon>Bacteria</taxon>
        <taxon>Pseudomonadati</taxon>
        <taxon>Bacteroidota</taxon>
        <taxon>Chitinophagia</taxon>
        <taxon>Chitinophagales</taxon>
        <taxon>Chitinophagaceae</taxon>
        <taxon>Chitinophaga</taxon>
    </lineage>
</organism>
<feature type="transmembrane region" description="Helical" evidence="1">
    <location>
        <begin position="150"/>
        <end position="170"/>
    </location>
</feature>
<accession>A0ABY4HZ81</accession>
<protein>
    <submittedName>
        <fullName evidence="2">Uncharacterized protein</fullName>
    </submittedName>
</protein>
<feature type="transmembrane region" description="Helical" evidence="1">
    <location>
        <begin position="68"/>
        <end position="90"/>
    </location>
</feature>
<evidence type="ECO:0000313" key="3">
    <source>
        <dbReference type="Proteomes" id="UP000830198"/>
    </source>
</evidence>
<sequence>MASTTSLFQKLRNSMLIIPGFGLLTGGLFLPPGFSFKIIAGLQEAICLFIIGLAWKNRETLKKWPVKFANKLATITLIGFIVSFFLYGFLFRMSTIDSMKWNTELFVPFWANDRVNELGGYQYIYDEYGVDDINEIVKKDCKGLLFISEVIIYTNYLLIFACLTLTFTFLDIKHRIVTSQIATSLPM</sequence>
<feature type="transmembrane region" description="Helical" evidence="1">
    <location>
        <begin position="36"/>
        <end position="56"/>
    </location>
</feature>
<dbReference type="EMBL" id="CP095855">
    <property type="protein sequence ID" value="UPK68728.1"/>
    <property type="molecule type" value="Genomic_DNA"/>
</dbReference>
<name>A0ABY4HZ81_CHIFI</name>